<dbReference type="eggNOG" id="COG1309">
    <property type="taxonomic scope" value="Bacteria"/>
</dbReference>
<evidence type="ECO:0000313" key="8">
    <source>
        <dbReference type="Proteomes" id="UP000050867"/>
    </source>
</evidence>
<dbReference type="PROSITE" id="PS50977">
    <property type="entry name" value="HTH_TETR_2"/>
    <property type="match status" value="1"/>
</dbReference>
<keyword evidence="3 5" id="KW-0238">DNA-binding</keyword>
<dbReference type="Pfam" id="PF13977">
    <property type="entry name" value="TetR_C_6"/>
    <property type="match status" value="1"/>
</dbReference>
<organism evidence="7 8">
    <name type="scientific">Wenjunlia vitaminophila</name>
    <name type="common">Streptomyces vitaminophilus</name>
    <dbReference type="NCBI Taxonomy" id="76728"/>
    <lineage>
        <taxon>Bacteria</taxon>
        <taxon>Bacillati</taxon>
        <taxon>Actinomycetota</taxon>
        <taxon>Actinomycetes</taxon>
        <taxon>Kitasatosporales</taxon>
        <taxon>Streptomycetaceae</taxon>
        <taxon>Wenjunlia</taxon>
    </lineage>
</organism>
<keyword evidence="1" id="KW-0678">Repressor</keyword>
<evidence type="ECO:0000259" key="6">
    <source>
        <dbReference type="PROSITE" id="PS50977"/>
    </source>
</evidence>
<gene>
    <name evidence="7" type="ORF">AQ490_18980</name>
</gene>
<dbReference type="PROSITE" id="PS01081">
    <property type="entry name" value="HTH_TETR_1"/>
    <property type="match status" value="1"/>
</dbReference>
<dbReference type="PANTHER" id="PTHR30055">
    <property type="entry name" value="HTH-TYPE TRANSCRIPTIONAL REGULATOR RUTR"/>
    <property type="match status" value="1"/>
</dbReference>
<dbReference type="SUPFAM" id="SSF46689">
    <property type="entry name" value="Homeodomain-like"/>
    <property type="match status" value="1"/>
</dbReference>
<evidence type="ECO:0000313" key="7">
    <source>
        <dbReference type="EMBL" id="KRV49782.1"/>
    </source>
</evidence>
<dbReference type="InterPro" id="IPR039538">
    <property type="entry name" value="BetI_C"/>
</dbReference>
<dbReference type="AlphaFoldDB" id="A0A0T6LUQ8"/>
<comment type="caution">
    <text evidence="7">The sequence shown here is derived from an EMBL/GenBank/DDBJ whole genome shotgun (WGS) entry which is preliminary data.</text>
</comment>
<dbReference type="SUPFAM" id="SSF48498">
    <property type="entry name" value="Tetracyclin repressor-like, C-terminal domain"/>
    <property type="match status" value="1"/>
</dbReference>
<dbReference type="InterPro" id="IPR023772">
    <property type="entry name" value="DNA-bd_HTH_TetR-type_CS"/>
</dbReference>
<dbReference type="PANTHER" id="PTHR30055:SF229">
    <property type="entry name" value="HTH-TYPE TRANSCRIPTIONAL REPRESSOR RV1474C"/>
    <property type="match status" value="1"/>
</dbReference>
<keyword evidence="4" id="KW-0804">Transcription</keyword>
<accession>A0A0T6LUQ8</accession>
<dbReference type="Pfam" id="PF00440">
    <property type="entry name" value="TetR_N"/>
    <property type="match status" value="1"/>
</dbReference>
<evidence type="ECO:0000256" key="5">
    <source>
        <dbReference type="PROSITE-ProRule" id="PRU00335"/>
    </source>
</evidence>
<evidence type="ECO:0000256" key="4">
    <source>
        <dbReference type="ARBA" id="ARBA00023163"/>
    </source>
</evidence>
<dbReference type="Gene3D" id="1.10.357.10">
    <property type="entry name" value="Tetracycline Repressor, domain 2"/>
    <property type="match status" value="1"/>
</dbReference>
<feature type="domain" description="HTH tetR-type" evidence="6">
    <location>
        <begin position="10"/>
        <end position="70"/>
    </location>
</feature>
<keyword evidence="8" id="KW-1185">Reference proteome</keyword>
<evidence type="ECO:0000256" key="1">
    <source>
        <dbReference type="ARBA" id="ARBA00022491"/>
    </source>
</evidence>
<name>A0A0T6LUQ8_WENVI</name>
<dbReference type="STRING" id="76728.AQ490_18980"/>
<evidence type="ECO:0000256" key="3">
    <source>
        <dbReference type="ARBA" id="ARBA00023125"/>
    </source>
</evidence>
<dbReference type="InterPro" id="IPR050109">
    <property type="entry name" value="HTH-type_TetR-like_transc_reg"/>
</dbReference>
<dbReference type="PRINTS" id="PR00455">
    <property type="entry name" value="HTHTETR"/>
</dbReference>
<dbReference type="InterPro" id="IPR036271">
    <property type="entry name" value="Tet_transcr_reg_TetR-rel_C_sf"/>
</dbReference>
<reference evidence="7 8" key="1">
    <citation type="submission" date="2015-10" db="EMBL/GenBank/DDBJ databases">
        <title>Draft genome sequence of pyrrolomycin-producing Streptomyces vitaminophilus.</title>
        <authorList>
            <person name="Graham D.E."/>
            <person name="Mahan K.M."/>
            <person name="Klingeman D.M."/>
            <person name="Hettich R.L."/>
            <person name="Parry R.J."/>
        </authorList>
    </citation>
    <scope>NUCLEOTIDE SEQUENCE [LARGE SCALE GENOMIC DNA]</scope>
    <source>
        <strain evidence="7 8">ATCC 31673</strain>
    </source>
</reference>
<dbReference type="GO" id="GO:0003700">
    <property type="term" value="F:DNA-binding transcription factor activity"/>
    <property type="evidence" value="ECO:0007669"/>
    <property type="project" value="TreeGrafter"/>
</dbReference>
<evidence type="ECO:0000256" key="2">
    <source>
        <dbReference type="ARBA" id="ARBA00023015"/>
    </source>
</evidence>
<dbReference type="RefSeq" id="WP_018386811.1">
    <property type="nucleotide sequence ID" value="NZ_LLZU01000010.1"/>
</dbReference>
<dbReference type="InterPro" id="IPR009057">
    <property type="entry name" value="Homeodomain-like_sf"/>
</dbReference>
<dbReference type="InterPro" id="IPR001647">
    <property type="entry name" value="HTH_TetR"/>
</dbReference>
<dbReference type="GO" id="GO:0000976">
    <property type="term" value="F:transcription cis-regulatory region binding"/>
    <property type="evidence" value="ECO:0007669"/>
    <property type="project" value="TreeGrafter"/>
</dbReference>
<feature type="DNA-binding region" description="H-T-H motif" evidence="5">
    <location>
        <begin position="33"/>
        <end position="52"/>
    </location>
</feature>
<dbReference type="EMBL" id="LLZU01000010">
    <property type="protein sequence ID" value="KRV49782.1"/>
    <property type="molecule type" value="Genomic_DNA"/>
</dbReference>
<dbReference type="OrthoDB" id="5242390at2"/>
<protein>
    <submittedName>
        <fullName evidence="7">TetR family transcriptional regulator</fullName>
    </submittedName>
</protein>
<sequence>MARTSQAHLDARRRQILDGARRAFTLNGFHATSMQDVLREVDLSAGAVYRYFRGKEEIIAAIAMETLGDVRTAFDAVLAADPTPPLDEILGRVLWQVGSTGEPGEARARARLILQVWSETLRNAELAAALERGFTEMAGAWQGLVESYQRSGRIRADIPAEQVARTLLGLVQGYLSQQALFDEVTPEVFQNGLRALMSAGAANVQ</sequence>
<proteinExistence type="predicted"/>
<dbReference type="Proteomes" id="UP000050867">
    <property type="component" value="Unassembled WGS sequence"/>
</dbReference>
<keyword evidence="2" id="KW-0805">Transcription regulation</keyword>